<keyword evidence="2" id="KW-1185">Reference proteome</keyword>
<protein>
    <recommendedName>
        <fullName evidence="3">Metallo-beta-lactamase domain-containing protein</fullName>
    </recommendedName>
</protein>
<comment type="caution">
    <text evidence="1">The sequence shown here is derived from an EMBL/GenBank/DDBJ whole genome shotgun (WGS) entry which is preliminary data.</text>
</comment>
<dbReference type="InterPro" id="IPR036866">
    <property type="entry name" value="RibonucZ/Hydroxyglut_hydro"/>
</dbReference>
<name>A0ABV6YY08_UNCC1</name>
<evidence type="ECO:0008006" key="3">
    <source>
        <dbReference type="Google" id="ProtNLM"/>
    </source>
</evidence>
<evidence type="ECO:0000313" key="2">
    <source>
        <dbReference type="Proteomes" id="UP001594351"/>
    </source>
</evidence>
<dbReference type="EMBL" id="JBHPBY010000152">
    <property type="protein sequence ID" value="MFC1851093.1"/>
    <property type="molecule type" value="Genomic_DNA"/>
</dbReference>
<proteinExistence type="predicted"/>
<gene>
    <name evidence="1" type="ORF">ACFL27_12940</name>
</gene>
<evidence type="ECO:0000313" key="1">
    <source>
        <dbReference type="EMBL" id="MFC1851093.1"/>
    </source>
</evidence>
<dbReference type="Gene3D" id="3.60.15.10">
    <property type="entry name" value="Ribonuclease Z/Hydroxyacylglutathione hydrolase-like"/>
    <property type="match status" value="1"/>
</dbReference>
<dbReference type="SUPFAM" id="SSF56281">
    <property type="entry name" value="Metallo-hydrolase/oxidoreductase"/>
    <property type="match status" value="1"/>
</dbReference>
<reference evidence="1 2" key="1">
    <citation type="submission" date="2024-09" db="EMBL/GenBank/DDBJ databases">
        <title>Laminarin stimulates single cell rates of sulfate reduction while oxygen inhibits transcriptomic activity in coastal marine sediment.</title>
        <authorList>
            <person name="Lindsay M."/>
            <person name="Orcutt B."/>
            <person name="Emerson D."/>
            <person name="Stepanauskas R."/>
            <person name="D'Angelo T."/>
        </authorList>
    </citation>
    <scope>NUCLEOTIDE SEQUENCE [LARGE SCALE GENOMIC DNA]</scope>
    <source>
        <strain evidence="1">SAG AM-311-K15</strain>
    </source>
</reference>
<dbReference type="Proteomes" id="UP001594351">
    <property type="component" value="Unassembled WGS sequence"/>
</dbReference>
<sequence>MEKWSDGIYLLGQYNFFQTGCWLLTHGKQGIIVELPPYSRQENSPAIDAYRATQLLDISIRYICCTHFHCDHFSWKTAREFHMIYPKAQFLLQERFSPPCPQTIPFRYFKRLKKITLSGEPLHLLYAPKHSWTDTMIIFRGAMITGDWELNTIRSVHDRKGRYSIPRRRKRASIRSMINFSLKKNYHIHKIFSVHANDRRHNVNFPALMQDTLINRRIW</sequence>
<organism evidence="1 2">
    <name type="scientific">candidate division CSSED10-310 bacterium</name>
    <dbReference type="NCBI Taxonomy" id="2855610"/>
    <lineage>
        <taxon>Bacteria</taxon>
        <taxon>Bacteria division CSSED10-310</taxon>
    </lineage>
</organism>
<dbReference type="CDD" id="cd06262">
    <property type="entry name" value="metallo-hydrolase-like_MBL-fold"/>
    <property type="match status" value="1"/>
</dbReference>
<accession>A0ABV6YY08</accession>